<name>T0Y6K1_9ZZZZ</name>
<dbReference type="EMBL" id="AUZZ01011069">
    <property type="protein sequence ID" value="EQD27507.1"/>
    <property type="molecule type" value="Genomic_DNA"/>
</dbReference>
<gene>
    <name evidence="1" type="ORF">B2A_15209</name>
</gene>
<sequence>MLLAESPGPAGAARKLDLSVQTLANWFRRAREGQPVRSGTRRVVSEPEAENARLWAEHARL</sequence>
<evidence type="ECO:0000313" key="1">
    <source>
        <dbReference type="EMBL" id="EQD27507.1"/>
    </source>
</evidence>
<accession>T0Y6K1</accession>
<proteinExistence type="predicted"/>
<dbReference type="AlphaFoldDB" id="T0Y6K1"/>
<reference evidence="1" key="2">
    <citation type="journal article" date="2014" name="ISME J.">
        <title>Microbial stratification in low pH oxic and suboxic macroscopic growths along an acid mine drainage.</title>
        <authorList>
            <person name="Mendez-Garcia C."/>
            <person name="Mesa V."/>
            <person name="Sprenger R.R."/>
            <person name="Richter M."/>
            <person name="Diez M.S."/>
            <person name="Solano J."/>
            <person name="Bargiela R."/>
            <person name="Golyshina O.V."/>
            <person name="Manteca A."/>
            <person name="Ramos J.L."/>
            <person name="Gallego J.R."/>
            <person name="Llorente I."/>
            <person name="Martins Dos Santos V.A."/>
            <person name="Jensen O.N."/>
            <person name="Pelaez A.I."/>
            <person name="Sanchez J."/>
            <person name="Ferrer M."/>
        </authorList>
    </citation>
    <scope>NUCLEOTIDE SEQUENCE</scope>
</reference>
<organism evidence="1">
    <name type="scientific">mine drainage metagenome</name>
    <dbReference type="NCBI Taxonomy" id="410659"/>
    <lineage>
        <taxon>unclassified sequences</taxon>
        <taxon>metagenomes</taxon>
        <taxon>ecological metagenomes</taxon>
    </lineage>
</organism>
<reference evidence="1" key="1">
    <citation type="submission" date="2013-08" db="EMBL/GenBank/DDBJ databases">
        <authorList>
            <person name="Mendez C."/>
            <person name="Richter M."/>
            <person name="Ferrer M."/>
            <person name="Sanchez J."/>
        </authorList>
    </citation>
    <scope>NUCLEOTIDE SEQUENCE</scope>
</reference>
<protein>
    <submittedName>
        <fullName evidence="1">Transposase IS3</fullName>
    </submittedName>
</protein>
<dbReference type="SUPFAM" id="SSF46689">
    <property type="entry name" value="Homeodomain-like"/>
    <property type="match status" value="1"/>
</dbReference>
<feature type="non-terminal residue" evidence="1">
    <location>
        <position position="61"/>
    </location>
</feature>
<comment type="caution">
    <text evidence="1">The sequence shown here is derived from an EMBL/GenBank/DDBJ whole genome shotgun (WGS) entry which is preliminary data.</text>
</comment>
<dbReference type="InterPro" id="IPR009057">
    <property type="entry name" value="Homeodomain-like_sf"/>
</dbReference>